<dbReference type="EMBL" id="LN853788">
    <property type="protein sequence ID" value="CRY96689.1"/>
    <property type="molecule type" value="Genomic_DNA"/>
</dbReference>
<reference evidence="1" key="2">
    <citation type="submission" date="2015-07" db="EMBL/GenBank/DDBJ databases">
        <title>Plasmids, circular viruses and viroids from rat gut.</title>
        <authorList>
            <person name="Jorgensen T.J."/>
            <person name="Hansen M.A."/>
            <person name="Xu Z."/>
            <person name="Tabak M.A."/>
            <person name="Sorensen S.J."/>
            <person name="Hansen L.H."/>
        </authorList>
    </citation>
    <scope>NUCLEOTIDE SEQUENCE</scope>
    <source>
        <strain evidence="1">RGFK1215</strain>
    </source>
</reference>
<dbReference type="AlphaFoldDB" id="A0A0H5Q5K1"/>
<protein>
    <submittedName>
        <fullName evidence="1">Uncharacterized protein</fullName>
    </submittedName>
</protein>
<name>A0A0H5Q5K1_9ZZZZ</name>
<proteinExistence type="predicted"/>
<sequence>MAINRVTARWQGFPGAPGYSNFYFTDLPSDTSVLEARQRVQSFFSEFKAYLPDSVEIVVENEVAIIDEATGEVTGFQAPTDVVPSVVGTSTGAYSGPSGAVVNWTTSGVRGGRRVRGRTFLVPLSSASYDSGGTLSNLTLEAIRDGIDAMIGTGFDSGLGVWSRPGAAGAGQFFEVTGGSVPDLAAVLRSRRD</sequence>
<organism evidence="1">
    <name type="scientific">uncultured prokaryote</name>
    <dbReference type="NCBI Taxonomy" id="198431"/>
    <lineage>
        <taxon>unclassified sequences</taxon>
        <taxon>environmental samples</taxon>
    </lineage>
</organism>
<evidence type="ECO:0000313" key="1">
    <source>
        <dbReference type="EMBL" id="CRY96689.1"/>
    </source>
</evidence>
<reference evidence="1" key="1">
    <citation type="submission" date="2015-06" db="EMBL/GenBank/DDBJ databases">
        <authorList>
            <person name="Joergensen T."/>
        </authorList>
    </citation>
    <scope>NUCLEOTIDE SEQUENCE</scope>
    <source>
        <strain evidence="1">RGFK1215</strain>
    </source>
</reference>
<accession>A0A0H5Q5K1</accession>